<protein>
    <submittedName>
        <fullName evidence="3">FecR domain-containing protein</fullName>
    </submittedName>
</protein>
<reference evidence="3" key="1">
    <citation type="submission" date="2022-09" db="EMBL/GenBank/DDBJ databases">
        <title>Intensive care unit water sources are persistently colonized with multi-drug resistant bacteria and are the site of extensive horizontal gene transfer of antibiotic resistance genes.</title>
        <authorList>
            <person name="Diorio-Toth L."/>
        </authorList>
    </citation>
    <scope>NUCLEOTIDE SEQUENCE</scope>
    <source>
        <strain evidence="3">GD03676</strain>
    </source>
</reference>
<sequence>MPAAGRLMGSPHEAPLDRLALRQAAQWLMRLHAGAEPAPEAFQEWEHWRAQSPDNERAWQRAQQFNAQFSTLPPELARSALNRKMPRRKALAALGGMAVGLPAAWAAWRMAPWSSWAAEYRTATGVRREIRLADGSVVQMNTASAMDVAFDATVRRLILRSGEILVRTAADPAHPAMARPFLVSTDSGAIRTQDARFTVRQTDKDCRVSVLDGAVEIAPRHAPAQRLRVAAGQCVRFDETGADPVAALPAGAGEWARGVLVADNMRLADFLDELSRYRPGIVRCDPAVADLRLSGGFQLQDTDRILSLLPATLPVRVVTRTRYWVTVEARGGSA</sequence>
<dbReference type="Proteomes" id="UP001161276">
    <property type="component" value="Unassembled WGS sequence"/>
</dbReference>
<dbReference type="InterPro" id="IPR032623">
    <property type="entry name" value="FecR_N"/>
</dbReference>
<feature type="domain" description="FecR N-terminal" evidence="2">
    <location>
        <begin position="22"/>
        <end position="64"/>
    </location>
</feature>
<evidence type="ECO:0000313" key="3">
    <source>
        <dbReference type="EMBL" id="MDH2049224.1"/>
    </source>
</evidence>
<dbReference type="InterPro" id="IPR012373">
    <property type="entry name" value="Ferrdict_sens_TM"/>
</dbReference>
<dbReference type="RefSeq" id="WP_280025719.1">
    <property type="nucleotide sequence ID" value="NZ_JAOCKG010000001.1"/>
</dbReference>
<proteinExistence type="predicted"/>
<name>A0AA42W8R6_9BURK</name>
<evidence type="ECO:0000259" key="1">
    <source>
        <dbReference type="Pfam" id="PF04773"/>
    </source>
</evidence>
<dbReference type="Pfam" id="PF16220">
    <property type="entry name" value="DUF4880"/>
    <property type="match status" value="1"/>
</dbReference>
<dbReference type="InterPro" id="IPR006860">
    <property type="entry name" value="FecR"/>
</dbReference>
<organism evidence="3 4">
    <name type="scientific">Achromobacter marplatensis</name>
    <dbReference type="NCBI Taxonomy" id="470868"/>
    <lineage>
        <taxon>Bacteria</taxon>
        <taxon>Pseudomonadati</taxon>
        <taxon>Pseudomonadota</taxon>
        <taxon>Betaproteobacteria</taxon>
        <taxon>Burkholderiales</taxon>
        <taxon>Alcaligenaceae</taxon>
        <taxon>Achromobacter</taxon>
    </lineage>
</organism>
<dbReference type="PANTHER" id="PTHR30273">
    <property type="entry name" value="PERIPLASMIC SIGNAL SENSOR AND SIGMA FACTOR ACTIVATOR FECR-RELATED"/>
    <property type="match status" value="1"/>
</dbReference>
<dbReference type="EMBL" id="JAOCKG010000001">
    <property type="protein sequence ID" value="MDH2049224.1"/>
    <property type="molecule type" value="Genomic_DNA"/>
</dbReference>
<dbReference type="Gene3D" id="2.60.120.1440">
    <property type="match status" value="1"/>
</dbReference>
<gene>
    <name evidence="3" type="ORF">N5K24_02345</name>
</gene>
<dbReference type="PIRSF" id="PIRSF018266">
    <property type="entry name" value="FecR"/>
    <property type="match status" value="1"/>
</dbReference>
<dbReference type="PANTHER" id="PTHR30273:SF2">
    <property type="entry name" value="PROTEIN FECR"/>
    <property type="match status" value="1"/>
</dbReference>
<accession>A0AA42W8R6</accession>
<dbReference type="GO" id="GO:0016989">
    <property type="term" value="F:sigma factor antagonist activity"/>
    <property type="evidence" value="ECO:0007669"/>
    <property type="project" value="TreeGrafter"/>
</dbReference>
<dbReference type="AlphaFoldDB" id="A0AA42W8R6"/>
<evidence type="ECO:0000313" key="4">
    <source>
        <dbReference type="Proteomes" id="UP001161276"/>
    </source>
</evidence>
<evidence type="ECO:0000259" key="2">
    <source>
        <dbReference type="Pfam" id="PF16220"/>
    </source>
</evidence>
<comment type="caution">
    <text evidence="3">The sequence shown here is derived from an EMBL/GenBank/DDBJ whole genome shotgun (WGS) entry which is preliminary data.</text>
</comment>
<feature type="domain" description="FecR protein" evidence="1">
    <location>
        <begin position="119"/>
        <end position="216"/>
    </location>
</feature>
<dbReference type="Pfam" id="PF04773">
    <property type="entry name" value="FecR"/>
    <property type="match status" value="1"/>
</dbReference>